<keyword evidence="1" id="KW-0732">Signal</keyword>
<feature type="signal peptide" evidence="1">
    <location>
        <begin position="1"/>
        <end position="22"/>
    </location>
</feature>
<evidence type="ECO:0000256" key="1">
    <source>
        <dbReference type="SAM" id="SignalP"/>
    </source>
</evidence>
<evidence type="ECO:0000313" key="2">
    <source>
        <dbReference type="EMBL" id="SEB14300.1"/>
    </source>
</evidence>
<dbReference type="AlphaFoldDB" id="A0A1H4GYY1"/>
<evidence type="ECO:0000313" key="3">
    <source>
        <dbReference type="Proteomes" id="UP000198850"/>
    </source>
</evidence>
<dbReference type="EMBL" id="FNRA01000012">
    <property type="protein sequence ID" value="SEB14300.1"/>
    <property type="molecule type" value="Genomic_DNA"/>
</dbReference>
<dbReference type="OrthoDB" id="1367991at2"/>
<accession>A0A1H4GYY1</accession>
<sequence>MRAVFYIYLFLLFLCGGHNVYAGTHQDRNSPSTKGIAKKQHVKLNNTSQGDPLLDEADLDADDEYLTDHDEDEGPVKFLTTKYGVVDNWYLTFSVQPISNHYNKHFNTLPAFCGNSSPIYITQRVLRI</sequence>
<keyword evidence="3" id="KW-1185">Reference proteome</keyword>
<name>A0A1H4GYY1_9SPHI</name>
<proteinExistence type="predicted"/>
<feature type="chain" id="PRO_5011650740" evidence="1">
    <location>
        <begin position="23"/>
        <end position="128"/>
    </location>
</feature>
<dbReference type="STRING" id="425514.SAMN05443550_11211"/>
<protein>
    <submittedName>
        <fullName evidence="2">Uncharacterized protein</fullName>
    </submittedName>
</protein>
<gene>
    <name evidence="2" type="ORF">SAMN05443550_11211</name>
</gene>
<reference evidence="2 3" key="1">
    <citation type="submission" date="2016-10" db="EMBL/GenBank/DDBJ databases">
        <authorList>
            <person name="de Groot N.N."/>
        </authorList>
    </citation>
    <scope>NUCLEOTIDE SEQUENCE [LARGE SCALE GENOMIC DNA]</scope>
    <source>
        <strain evidence="2 3">DSM 19033</strain>
    </source>
</reference>
<organism evidence="2 3">
    <name type="scientific">Pedobacter hartonius</name>
    <dbReference type="NCBI Taxonomy" id="425514"/>
    <lineage>
        <taxon>Bacteria</taxon>
        <taxon>Pseudomonadati</taxon>
        <taxon>Bacteroidota</taxon>
        <taxon>Sphingobacteriia</taxon>
        <taxon>Sphingobacteriales</taxon>
        <taxon>Sphingobacteriaceae</taxon>
        <taxon>Pedobacter</taxon>
    </lineage>
</organism>
<dbReference type="RefSeq" id="WP_090559265.1">
    <property type="nucleotide sequence ID" value="NZ_FNRA01000012.1"/>
</dbReference>
<dbReference type="Proteomes" id="UP000198850">
    <property type="component" value="Unassembled WGS sequence"/>
</dbReference>